<comment type="domain">
    <text evidence="13">Consists of 3 domains; the N-terminus binds the ribosome, the middle domain has PPIase activity, while the C-terminus has intrinsic chaperone activity on its own.</text>
</comment>
<dbReference type="GO" id="GO:0051301">
    <property type="term" value="P:cell division"/>
    <property type="evidence" value="ECO:0007669"/>
    <property type="project" value="UniProtKB-KW"/>
</dbReference>
<dbReference type="NCBIfam" id="TIGR00115">
    <property type="entry name" value="tig"/>
    <property type="match status" value="1"/>
</dbReference>
<dbReference type="Pfam" id="PF05697">
    <property type="entry name" value="Trigger_N"/>
    <property type="match status" value="1"/>
</dbReference>
<feature type="domain" description="PPIase FKBP-type" evidence="15">
    <location>
        <begin position="164"/>
        <end position="256"/>
    </location>
</feature>
<evidence type="ECO:0000259" key="16">
    <source>
        <dbReference type="Pfam" id="PF05697"/>
    </source>
</evidence>
<reference evidence="18 19" key="1">
    <citation type="submission" date="2017-11" db="EMBL/GenBank/DDBJ databases">
        <title>Complete genome of a free-living desiccation-tolerant cyanobacterium and its photosynthetic adaptation to extreme terrestrial habitat.</title>
        <authorList>
            <person name="Shang J."/>
        </authorList>
    </citation>
    <scope>NUCLEOTIDE SEQUENCE [LARGE SCALE GENOMIC DNA]</scope>
    <source>
        <strain evidence="18 19">CCNUN1</strain>
    </source>
</reference>
<evidence type="ECO:0000256" key="6">
    <source>
        <dbReference type="ARBA" id="ARBA00022618"/>
    </source>
</evidence>
<evidence type="ECO:0000256" key="13">
    <source>
        <dbReference type="HAMAP-Rule" id="MF_00303"/>
    </source>
</evidence>
<keyword evidence="8 13" id="KW-0143">Chaperone</keyword>
<comment type="function">
    <text evidence="11 13">Involved in protein export. Acts as a chaperone by maintaining the newly synthesized protein in an open conformation. Functions as a peptidyl-prolyl cis-trans isomerase.</text>
</comment>
<comment type="catalytic activity">
    <reaction evidence="1 13">
        <text>[protein]-peptidylproline (omega=180) = [protein]-peptidylproline (omega=0)</text>
        <dbReference type="Rhea" id="RHEA:16237"/>
        <dbReference type="Rhea" id="RHEA-COMP:10747"/>
        <dbReference type="Rhea" id="RHEA-COMP:10748"/>
        <dbReference type="ChEBI" id="CHEBI:83833"/>
        <dbReference type="ChEBI" id="CHEBI:83834"/>
        <dbReference type="EC" id="5.2.1.8"/>
    </reaction>
</comment>
<evidence type="ECO:0000256" key="12">
    <source>
        <dbReference type="ARBA" id="ARBA00029986"/>
    </source>
</evidence>
<dbReference type="FunFam" id="3.10.50.40:FF:000001">
    <property type="entry name" value="Trigger factor"/>
    <property type="match status" value="1"/>
</dbReference>
<dbReference type="InterPro" id="IPR046357">
    <property type="entry name" value="PPIase_dom_sf"/>
</dbReference>
<evidence type="ECO:0000256" key="7">
    <source>
        <dbReference type="ARBA" id="ARBA00023110"/>
    </source>
</evidence>
<dbReference type="EMBL" id="CP024785">
    <property type="protein sequence ID" value="AUB36452.1"/>
    <property type="molecule type" value="Genomic_DNA"/>
</dbReference>
<dbReference type="InterPro" id="IPR001179">
    <property type="entry name" value="PPIase_FKBP_dom"/>
</dbReference>
<sequence>MKVTQEKLPASQIGLEIEITPEITKQTYEQVIKNLASTANIPGFRKGKVPRPILLQRLGTTRIKAAALEELIQDGIEQAVKQEAIPAIGQPQLRSSFEDLIKNYEPGKPLTISAAVDVEPEVNLVQYTDLQAKAEEVKYDPERVDANLDKERQELATLIPVEGRAAQIGDIAVVDFKGSFARVEGEDETAELEPIPGAEATDFQVELQEDKFIPGFISGIVGMNPEETREIVAQFPDPYANEDLAGKAATFTVTLKELKEKELPEVNDDFAQEISDFETLEELRASLVEQYQKEADDKTKTNKQEALLTELLKHVEVDLPATMIEQEVDAMLTQTAMRLSQQGLDVRKLFTQDIIPQLRERSRTEAIERIKRSLSLREVGKRESIQVTPEEIATRVTELLEQYPEEQDVDEDKLRSIVENELLTEKTIDWLLEHSSVELVPEGSLNPIEEIEATESDTDADADADAPQTEEETIEASTEVTEG</sequence>
<protein>
    <recommendedName>
        <fullName evidence="4 13">Trigger factor</fullName>
        <shortName evidence="13">TF</shortName>
        <ecNumber evidence="3 13">5.2.1.8</ecNumber>
    </recommendedName>
    <alternativeName>
        <fullName evidence="12 13">PPIase</fullName>
    </alternativeName>
</protein>
<dbReference type="InterPro" id="IPR027304">
    <property type="entry name" value="Trigger_fact/SurA_dom_sf"/>
</dbReference>
<evidence type="ECO:0000259" key="15">
    <source>
        <dbReference type="Pfam" id="PF00254"/>
    </source>
</evidence>
<dbReference type="RefSeq" id="WP_100898384.1">
    <property type="nucleotide sequence ID" value="NZ_CAWNNC010000001.1"/>
</dbReference>
<dbReference type="PANTHER" id="PTHR30560">
    <property type="entry name" value="TRIGGER FACTOR CHAPERONE AND PEPTIDYL-PROLYL CIS/TRANS ISOMERASE"/>
    <property type="match status" value="1"/>
</dbReference>
<dbReference type="PIRSF" id="PIRSF003095">
    <property type="entry name" value="Trigger_factor"/>
    <property type="match status" value="1"/>
</dbReference>
<evidence type="ECO:0000256" key="10">
    <source>
        <dbReference type="ARBA" id="ARBA00023306"/>
    </source>
</evidence>
<evidence type="ECO:0000256" key="5">
    <source>
        <dbReference type="ARBA" id="ARBA00022490"/>
    </source>
</evidence>
<feature type="compositionally biased region" description="Acidic residues" evidence="14">
    <location>
        <begin position="449"/>
        <end position="474"/>
    </location>
</feature>
<feature type="domain" description="Trigger factor ribosome-binding bacterial" evidence="16">
    <location>
        <begin position="1"/>
        <end position="150"/>
    </location>
</feature>
<dbReference type="SUPFAM" id="SSF102735">
    <property type="entry name" value="Trigger factor ribosome-binding domain"/>
    <property type="match status" value="1"/>
</dbReference>
<gene>
    <name evidence="13" type="primary">tig</name>
    <name evidence="18" type="ORF">COO91_02364</name>
</gene>
<dbReference type="SUPFAM" id="SSF54534">
    <property type="entry name" value="FKBP-like"/>
    <property type="match status" value="1"/>
</dbReference>
<accession>A0A2K8SLX4</accession>
<keyword evidence="19" id="KW-1185">Reference proteome</keyword>
<dbReference type="GO" id="GO:0043335">
    <property type="term" value="P:protein unfolding"/>
    <property type="evidence" value="ECO:0007669"/>
    <property type="project" value="TreeGrafter"/>
</dbReference>
<dbReference type="GO" id="GO:0051083">
    <property type="term" value="P:'de novo' cotranslational protein folding"/>
    <property type="evidence" value="ECO:0007669"/>
    <property type="project" value="TreeGrafter"/>
</dbReference>
<name>A0A2K8SLX4_9NOSO</name>
<keyword evidence="9 13" id="KW-0413">Isomerase</keyword>
<evidence type="ECO:0000256" key="4">
    <source>
        <dbReference type="ARBA" id="ARBA00016902"/>
    </source>
</evidence>
<dbReference type="InterPro" id="IPR005215">
    <property type="entry name" value="Trig_fac"/>
</dbReference>
<evidence type="ECO:0000256" key="9">
    <source>
        <dbReference type="ARBA" id="ARBA00023235"/>
    </source>
</evidence>
<dbReference type="Gene3D" id="3.30.70.1050">
    <property type="entry name" value="Trigger factor ribosome-binding domain"/>
    <property type="match status" value="1"/>
</dbReference>
<dbReference type="FunFam" id="3.30.70.1050:FF:000004">
    <property type="entry name" value="Trigger factor"/>
    <property type="match status" value="1"/>
</dbReference>
<dbReference type="InterPro" id="IPR037041">
    <property type="entry name" value="Trigger_fac_C_sf"/>
</dbReference>
<dbReference type="InterPro" id="IPR008881">
    <property type="entry name" value="Trigger_fac_ribosome-bd_bac"/>
</dbReference>
<dbReference type="Gene3D" id="3.10.50.40">
    <property type="match status" value="1"/>
</dbReference>
<comment type="subcellular location">
    <subcellularLocation>
        <location evidence="13">Cytoplasm</location>
    </subcellularLocation>
    <text evidence="13">About half TF is bound to the ribosome near the polypeptide exit tunnel while the other half is free in the cytoplasm.</text>
</comment>
<dbReference type="GO" id="GO:0005737">
    <property type="term" value="C:cytoplasm"/>
    <property type="evidence" value="ECO:0007669"/>
    <property type="project" value="UniProtKB-SubCell"/>
</dbReference>
<evidence type="ECO:0000256" key="11">
    <source>
        <dbReference type="ARBA" id="ARBA00024849"/>
    </source>
</evidence>
<dbReference type="Pfam" id="PF00254">
    <property type="entry name" value="FKBP_C"/>
    <property type="match status" value="1"/>
</dbReference>
<dbReference type="AlphaFoldDB" id="A0A2K8SLX4"/>
<keyword evidence="6 13" id="KW-0132">Cell division</keyword>
<keyword evidence="5 13" id="KW-0963">Cytoplasm</keyword>
<evidence type="ECO:0000256" key="2">
    <source>
        <dbReference type="ARBA" id="ARBA00005464"/>
    </source>
</evidence>
<organism evidence="18 19">
    <name type="scientific">Nostoc flagelliforme CCNUN1</name>
    <dbReference type="NCBI Taxonomy" id="2038116"/>
    <lineage>
        <taxon>Bacteria</taxon>
        <taxon>Bacillati</taxon>
        <taxon>Cyanobacteriota</taxon>
        <taxon>Cyanophyceae</taxon>
        <taxon>Nostocales</taxon>
        <taxon>Nostocaceae</taxon>
        <taxon>Nostoc</taxon>
    </lineage>
</organism>
<dbReference type="KEGG" id="nfl:COO91_02364"/>
<dbReference type="GO" id="GO:0015031">
    <property type="term" value="P:protein transport"/>
    <property type="evidence" value="ECO:0007669"/>
    <property type="project" value="UniProtKB-UniRule"/>
</dbReference>
<evidence type="ECO:0000256" key="14">
    <source>
        <dbReference type="SAM" id="MobiDB-lite"/>
    </source>
</evidence>
<dbReference type="Gene3D" id="1.10.3120.10">
    <property type="entry name" value="Trigger factor, C-terminal domain"/>
    <property type="match status" value="1"/>
</dbReference>
<evidence type="ECO:0000259" key="17">
    <source>
        <dbReference type="Pfam" id="PF05698"/>
    </source>
</evidence>
<dbReference type="InterPro" id="IPR008880">
    <property type="entry name" value="Trigger_fac_C"/>
</dbReference>
<dbReference type="InterPro" id="IPR036611">
    <property type="entry name" value="Trigger_fac_ribosome-bd_sf"/>
</dbReference>
<dbReference type="EC" id="5.2.1.8" evidence="3 13"/>
<dbReference type="SUPFAM" id="SSF109998">
    <property type="entry name" value="Triger factor/SurA peptide-binding domain-like"/>
    <property type="match status" value="1"/>
</dbReference>
<keyword evidence="10 13" id="KW-0131">Cell cycle</keyword>
<dbReference type="Proteomes" id="UP000232003">
    <property type="component" value="Chromosome"/>
</dbReference>
<dbReference type="Pfam" id="PF05698">
    <property type="entry name" value="Trigger_C"/>
    <property type="match status" value="1"/>
</dbReference>
<evidence type="ECO:0000313" key="19">
    <source>
        <dbReference type="Proteomes" id="UP000232003"/>
    </source>
</evidence>
<evidence type="ECO:0000256" key="8">
    <source>
        <dbReference type="ARBA" id="ARBA00023186"/>
    </source>
</evidence>
<dbReference type="OrthoDB" id="9767721at2"/>
<evidence type="ECO:0000256" key="3">
    <source>
        <dbReference type="ARBA" id="ARBA00013194"/>
    </source>
</evidence>
<evidence type="ECO:0000313" key="18">
    <source>
        <dbReference type="EMBL" id="AUB36452.1"/>
    </source>
</evidence>
<evidence type="ECO:0000256" key="1">
    <source>
        <dbReference type="ARBA" id="ARBA00000971"/>
    </source>
</evidence>
<dbReference type="PANTHER" id="PTHR30560:SF3">
    <property type="entry name" value="TRIGGER FACTOR-LIKE PROTEIN TIG, CHLOROPLASTIC"/>
    <property type="match status" value="1"/>
</dbReference>
<dbReference type="GO" id="GO:0003755">
    <property type="term" value="F:peptidyl-prolyl cis-trans isomerase activity"/>
    <property type="evidence" value="ECO:0007669"/>
    <property type="project" value="UniProtKB-UniRule"/>
</dbReference>
<dbReference type="HAMAP" id="MF_00303">
    <property type="entry name" value="Trigger_factor_Tig"/>
    <property type="match status" value="1"/>
</dbReference>
<keyword evidence="7 13" id="KW-0697">Rotamase</keyword>
<feature type="region of interest" description="Disordered" evidence="14">
    <location>
        <begin position="442"/>
        <end position="483"/>
    </location>
</feature>
<dbReference type="GO" id="GO:0044183">
    <property type="term" value="F:protein folding chaperone"/>
    <property type="evidence" value="ECO:0007669"/>
    <property type="project" value="TreeGrafter"/>
</dbReference>
<proteinExistence type="inferred from homology"/>
<comment type="similarity">
    <text evidence="2 13">Belongs to the FKBP-type PPIase family. Tig subfamily.</text>
</comment>
<dbReference type="GO" id="GO:0043022">
    <property type="term" value="F:ribosome binding"/>
    <property type="evidence" value="ECO:0007669"/>
    <property type="project" value="TreeGrafter"/>
</dbReference>
<feature type="domain" description="Trigger factor C-terminal" evidence="17">
    <location>
        <begin position="279"/>
        <end position="433"/>
    </location>
</feature>